<evidence type="ECO:0000256" key="4">
    <source>
        <dbReference type="ARBA" id="ARBA00022660"/>
    </source>
</evidence>
<gene>
    <name evidence="9" type="ORF">CALCODRAFT_496244</name>
</gene>
<evidence type="ECO:0000313" key="9">
    <source>
        <dbReference type="EMBL" id="KZT57429.1"/>
    </source>
</evidence>
<dbReference type="InterPro" id="IPR006806">
    <property type="entry name" value="NDUFA5"/>
</dbReference>
<accession>A0A165G025</accession>
<evidence type="ECO:0000313" key="10">
    <source>
        <dbReference type="Proteomes" id="UP000076842"/>
    </source>
</evidence>
<keyword evidence="5" id="KW-0999">Mitochondrion inner membrane</keyword>
<protein>
    <recommendedName>
        <fullName evidence="11">NADH2 dehydrogenase</fullName>
    </recommendedName>
</protein>
<evidence type="ECO:0000256" key="2">
    <source>
        <dbReference type="ARBA" id="ARBA00010261"/>
    </source>
</evidence>
<dbReference type="PANTHER" id="PTHR12653:SF0">
    <property type="entry name" value="NADH DEHYDROGENASE [UBIQUINONE] 1 ALPHA SUBCOMPLEX SUBUNIT 5"/>
    <property type="match status" value="1"/>
</dbReference>
<evidence type="ECO:0000256" key="1">
    <source>
        <dbReference type="ARBA" id="ARBA00004443"/>
    </source>
</evidence>
<dbReference type="GO" id="GO:0005743">
    <property type="term" value="C:mitochondrial inner membrane"/>
    <property type="evidence" value="ECO:0007669"/>
    <property type="project" value="UniProtKB-SubCell"/>
</dbReference>
<comment type="similarity">
    <text evidence="2">Belongs to the complex I NDUFA5 subunit family.</text>
</comment>
<evidence type="ECO:0000256" key="6">
    <source>
        <dbReference type="ARBA" id="ARBA00022982"/>
    </source>
</evidence>
<evidence type="ECO:0000256" key="5">
    <source>
        <dbReference type="ARBA" id="ARBA00022792"/>
    </source>
</evidence>
<evidence type="ECO:0008006" key="11">
    <source>
        <dbReference type="Google" id="ProtNLM"/>
    </source>
</evidence>
<dbReference type="AlphaFoldDB" id="A0A165G025"/>
<proteinExistence type="inferred from homology"/>
<keyword evidence="7" id="KW-0496">Mitochondrion</keyword>
<keyword evidence="3" id="KW-0813">Transport</keyword>
<evidence type="ECO:0000256" key="7">
    <source>
        <dbReference type="ARBA" id="ARBA00023128"/>
    </source>
</evidence>
<keyword evidence="4" id="KW-0679">Respiratory chain</keyword>
<dbReference type="OrthoDB" id="286811at2759"/>
<sequence>MFRASRPLLQAIRQTTNIAGLHPHPDPIPALTTTYERTLKMLENIPASSVYRQGTEALTQRKLDIVKSANGDAVKAEKGLDEGLIEQAIKVAQDELRLVAKMIEWKAWEPLEERAPPGQWQYFEHTSTKEV</sequence>
<organism evidence="9 10">
    <name type="scientific">Calocera cornea HHB12733</name>
    <dbReference type="NCBI Taxonomy" id="1353952"/>
    <lineage>
        <taxon>Eukaryota</taxon>
        <taxon>Fungi</taxon>
        <taxon>Dikarya</taxon>
        <taxon>Basidiomycota</taxon>
        <taxon>Agaricomycotina</taxon>
        <taxon>Dacrymycetes</taxon>
        <taxon>Dacrymycetales</taxon>
        <taxon>Dacrymycetaceae</taxon>
        <taxon>Calocera</taxon>
    </lineage>
</organism>
<comment type="subcellular location">
    <subcellularLocation>
        <location evidence="1">Mitochondrion inner membrane</location>
        <topology evidence="1">Peripheral membrane protein</topology>
        <orientation evidence="1">Matrix side</orientation>
    </subcellularLocation>
</comment>
<keyword evidence="10" id="KW-1185">Reference proteome</keyword>
<dbReference type="InParanoid" id="A0A165G025"/>
<keyword evidence="6" id="KW-0249">Electron transport</keyword>
<dbReference type="GO" id="GO:0022904">
    <property type="term" value="P:respiratory electron transport chain"/>
    <property type="evidence" value="ECO:0007669"/>
    <property type="project" value="InterPro"/>
</dbReference>
<name>A0A165G025_9BASI</name>
<reference evidence="9 10" key="1">
    <citation type="journal article" date="2016" name="Mol. Biol. Evol.">
        <title>Comparative Genomics of Early-Diverging Mushroom-Forming Fungi Provides Insights into the Origins of Lignocellulose Decay Capabilities.</title>
        <authorList>
            <person name="Nagy L.G."/>
            <person name="Riley R."/>
            <person name="Tritt A."/>
            <person name="Adam C."/>
            <person name="Daum C."/>
            <person name="Floudas D."/>
            <person name="Sun H."/>
            <person name="Yadav J.S."/>
            <person name="Pangilinan J."/>
            <person name="Larsson K.H."/>
            <person name="Matsuura K."/>
            <person name="Barry K."/>
            <person name="Labutti K."/>
            <person name="Kuo R."/>
            <person name="Ohm R.A."/>
            <person name="Bhattacharya S.S."/>
            <person name="Shirouzu T."/>
            <person name="Yoshinaga Y."/>
            <person name="Martin F.M."/>
            <person name="Grigoriev I.V."/>
            <person name="Hibbett D.S."/>
        </authorList>
    </citation>
    <scope>NUCLEOTIDE SEQUENCE [LARGE SCALE GENOMIC DNA]</scope>
    <source>
        <strain evidence="9 10">HHB12733</strain>
    </source>
</reference>
<dbReference type="Proteomes" id="UP000076842">
    <property type="component" value="Unassembled WGS sequence"/>
</dbReference>
<dbReference type="Pfam" id="PF04716">
    <property type="entry name" value="ETC_C1_NDUFA5"/>
    <property type="match status" value="1"/>
</dbReference>
<dbReference type="STRING" id="1353952.A0A165G025"/>
<evidence type="ECO:0000256" key="3">
    <source>
        <dbReference type="ARBA" id="ARBA00022448"/>
    </source>
</evidence>
<dbReference type="PANTHER" id="PTHR12653">
    <property type="entry name" value="NADH-UBIQUINONE OXIDOREDUCTASE 13 KD-B SUBUNIT"/>
    <property type="match status" value="1"/>
</dbReference>
<evidence type="ECO:0000256" key="8">
    <source>
        <dbReference type="ARBA" id="ARBA00023136"/>
    </source>
</evidence>
<dbReference type="EMBL" id="KV423964">
    <property type="protein sequence ID" value="KZT57429.1"/>
    <property type="molecule type" value="Genomic_DNA"/>
</dbReference>
<keyword evidence="8" id="KW-0472">Membrane</keyword>